<feature type="non-terminal residue" evidence="1">
    <location>
        <position position="68"/>
    </location>
</feature>
<proteinExistence type="predicted"/>
<reference evidence="1 2" key="1">
    <citation type="submission" date="2021-06" db="EMBL/GenBank/DDBJ databases">
        <authorList>
            <person name="Kallberg Y."/>
            <person name="Tangrot J."/>
            <person name="Rosling A."/>
        </authorList>
    </citation>
    <scope>NUCLEOTIDE SEQUENCE [LARGE SCALE GENOMIC DNA]</scope>
    <source>
        <strain evidence="1 2">120-4 pot B 10/14</strain>
    </source>
</reference>
<dbReference type="Proteomes" id="UP000789901">
    <property type="component" value="Unassembled WGS sequence"/>
</dbReference>
<comment type="caution">
    <text evidence="1">The sequence shown here is derived from an EMBL/GenBank/DDBJ whole genome shotgun (WGS) entry which is preliminary data.</text>
</comment>
<keyword evidence="2" id="KW-1185">Reference proteome</keyword>
<gene>
    <name evidence="1" type="ORF">GMARGA_LOCUS39741</name>
</gene>
<accession>A0ABN7X8C2</accession>
<evidence type="ECO:0000313" key="1">
    <source>
        <dbReference type="EMBL" id="CAG8849483.1"/>
    </source>
</evidence>
<dbReference type="EMBL" id="CAJVQB010096420">
    <property type="protein sequence ID" value="CAG8849483.1"/>
    <property type="molecule type" value="Genomic_DNA"/>
</dbReference>
<protein>
    <submittedName>
        <fullName evidence="1">30170_t:CDS:1</fullName>
    </submittedName>
</protein>
<name>A0ABN7X8C2_GIGMA</name>
<organism evidence="1 2">
    <name type="scientific">Gigaspora margarita</name>
    <dbReference type="NCBI Taxonomy" id="4874"/>
    <lineage>
        <taxon>Eukaryota</taxon>
        <taxon>Fungi</taxon>
        <taxon>Fungi incertae sedis</taxon>
        <taxon>Mucoromycota</taxon>
        <taxon>Glomeromycotina</taxon>
        <taxon>Glomeromycetes</taxon>
        <taxon>Diversisporales</taxon>
        <taxon>Gigasporaceae</taxon>
        <taxon>Gigaspora</taxon>
    </lineage>
</organism>
<feature type="non-terminal residue" evidence="1">
    <location>
        <position position="1"/>
    </location>
</feature>
<evidence type="ECO:0000313" key="2">
    <source>
        <dbReference type="Proteomes" id="UP000789901"/>
    </source>
</evidence>
<sequence length="68" mass="7902">IESSIACTKNNKNCIDDYYEYMTKKNQASQLDTLYKVRQYFDEPVAMRDFLAILATSVASKQMFNCTE</sequence>